<dbReference type="Proteomes" id="UP001620626">
    <property type="component" value="Unassembled WGS sequence"/>
</dbReference>
<comment type="caution">
    <text evidence="3">The sequence shown here is derived from an EMBL/GenBank/DDBJ whole genome shotgun (WGS) entry which is preliminary data.</text>
</comment>
<evidence type="ECO:0000313" key="3">
    <source>
        <dbReference type="EMBL" id="KAL3089186.1"/>
    </source>
</evidence>
<gene>
    <name evidence="3" type="ORF">niasHT_021130</name>
</gene>
<evidence type="ECO:0000313" key="4">
    <source>
        <dbReference type="Proteomes" id="UP001620626"/>
    </source>
</evidence>
<dbReference type="EMBL" id="JBICBT010000987">
    <property type="protein sequence ID" value="KAL3089186.1"/>
    <property type="molecule type" value="Genomic_DNA"/>
</dbReference>
<feature type="region of interest" description="Disordered" evidence="1">
    <location>
        <begin position="46"/>
        <end position="83"/>
    </location>
</feature>
<feature type="signal peptide" evidence="2">
    <location>
        <begin position="1"/>
        <end position="27"/>
    </location>
</feature>
<reference evidence="3 4" key="1">
    <citation type="submission" date="2024-10" db="EMBL/GenBank/DDBJ databases">
        <authorList>
            <person name="Kim D."/>
        </authorList>
    </citation>
    <scope>NUCLEOTIDE SEQUENCE [LARGE SCALE GENOMIC DNA]</scope>
    <source>
        <strain evidence="3">BH-2024</strain>
    </source>
</reference>
<accession>A0ABD2JEZ4</accession>
<keyword evidence="4" id="KW-1185">Reference proteome</keyword>
<feature type="chain" id="PRO_5044805011" description="Glycine-rich protein" evidence="2">
    <location>
        <begin position="28"/>
        <end position="83"/>
    </location>
</feature>
<name>A0ABD2JEZ4_9BILA</name>
<keyword evidence="2" id="KW-0732">Signal</keyword>
<sequence length="83" mass="8374">MPRLSFPLLFLSFVITLLLIFTSTNSAAPSDALRLKRGYGGYNPGGNGGGWGGNGGGGRPYGGGGNWNGGGGNWNGGGNGWQN</sequence>
<evidence type="ECO:0008006" key="5">
    <source>
        <dbReference type="Google" id="ProtNLM"/>
    </source>
</evidence>
<evidence type="ECO:0000256" key="2">
    <source>
        <dbReference type="SAM" id="SignalP"/>
    </source>
</evidence>
<proteinExistence type="predicted"/>
<organism evidence="3 4">
    <name type="scientific">Heterodera trifolii</name>
    <dbReference type="NCBI Taxonomy" id="157864"/>
    <lineage>
        <taxon>Eukaryota</taxon>
        <taxon>Metazoa</taxon>
        <taxon>Ecdysozoa</taxon>
        <taxon>Nematoda</taxon>
        <taxon>Chromadorea</taxon>
        <taxon>Rhabditida</taxon>
        <taxon>Tylenchina</taxon>
        <taxon>Tylenchomorpha</taxon>
        <taxon>Tylenchoidea</taxon>
        <taxon>Heteroderidae</taxon>
        <taxon>Heteroderinae</taxon>
        <taxon>Heterodera</taxon>
    </lineage>
</organism>
<protein>
    <recommendedName>
        <fullName evidence="5">Glycine-rich protein</fullName>
    </recommendedName>
</protein>
<dbReference type="AlphaFoldDB" id="A0ABD2JEZ4"/>
<evidence type="ECO:0000256" key="1">
    <source>
        <dbReference type="SAM" id="MobiDB-lite"/>
    </source>
</evidence>